<comment type="subcellular location">
    <subcellularLocation>
        <location evidence="1">Membrane</location>
        <topology evidence="1">Single-pass membrane protein</topology>
    </subcellularLocation>
</comment>
<feature type="region of interest" description="Disordered" evidence="5">
    <location>
        <begin position="221"/>
        <end position="242"/>
    </location>
</feature>
<keyword evidence="7" id="KW-0732">Signal</keyword>
<gene>
    <name evidence="8" type="ORF">CFIO01_05624</name>
</gene>
<evidence type="ECO:0000256" key="3">
    <source>
        <dbReference type="ARBA" id="ARBA00022989"/>
    </source>
</evidence>
<keyword evidence="3 6" id="KW-1133">Transmembrane helix</keyword>
<accession>A0A010RU66</accession>
<feature type="chain" id="PRO_5001456159" description="Extracellular membrane protein CFEM domain-containing protein" evidence="7">
    <location>
        <begin position="18"/>
        <end position="387"/>
    </location>
</feature>
<feature type="signal peptide" evidence="7">
    <location>
        <begin position="1"/>
        <end position="17"/>
    </location>
</feature>
<evidence type="ECO:0008006" key="10">
    <source>
        <dbReference type="Google" id="ProtNLM"/>
    </source>
</evidence>
<feature type="region of interest" description="Disordered" evidence="5">
    <location>
        <begin position="123"/>
        <end position="188"/>
    </location>
</feature>
<evidence type="ECO:0000256" key="7">
    <source>
        <dbReference type="SAM" id="SignalP"/>
    </source>
</evidence>
<feature type="compositionally biased region" description="Low complexity" evidence="5">
    <location>
        <begin position="170"/>
        <end position="188"/>
    </location>
</feature>
<feature type="compositionally biased region" description="Polar residues" evidence="5">
    <location>
        <begin position="129"/>
        <end position="159"/>
    </location>
</feature>
<dbReference type="KEGG" id="cfj:CFIO01_05624"/>
<evidence type="ECO:0000256" key="4">
    <source>
        <dbReference type="ARBA" id="ARBA00023136"/>
    </source>
</evidence>
<name>A0A010RU66_9PEZI</name>
<feature type="transmembrane region" description="Helical" evidence="6">
    <location>
        <begin position="193"/>
        <end position="213"/>
    </location>
</feature>
<organism evidence="8 9">
    <name type="scientific">Colletotrichum fioriniae PJ7</name>
    <dbReference type="NCBI Taxonomy" id="1445577"/>
    <lineage>
        <taxon>Eukaryota</taxon>
        <taxon>Fungi</taxon>
        <taxon>Dikarya</taxon>
        <taxon>Ascomycota</taxon>
        <taxon>Pezizomycotina</taxon>
        <taxon>Sordariomycetes</taxon>
        <taxon>Hypocreomycetidae</taxon>
        <taxon>Glomerellales</taxon>
        <taxon>Glomerellaceae</taxon>
        <taxon>Colletotrichum</taxon>
        <taxon>Colletotrichum acutatum species complex</taxon>
    </lineage>
</organism>
<dbReference type="STRING" id="1445577.A0A010RU66"/>
<dbReference type="InterPro" id="IPR051694">
    <property type="entry name" value="Immunoregulatory_rcpt-like"/>
</dbReference>
<sequence length="387" mass="41498">MRATAVVLAAAIRLVYAQDIDDIPPCALDCLGASSSEFCYLRKNPNCACGLGTYDSMRTQWAFCTQSACGSEGITFEDVWPPFAAYCVANGWLDASETDVTSTMTLTRTRAIIVTRTRSATFGGDDTHTTSNIETSTLETNVGSTTAQAAIPTTQSTSPIAGITPTAEPTSTTDGDNSDSSSSSGELSTGVKAGIGAGAALMAMLALILLFWWRKRKKASLSDGNNEDNITPELGGGDKSNRYELDSYTTSLEAGKKSPAIFPTQQNQIMAELDATPCASPEPNINERHTVAPSVEQDAVSPEVVSTISLPKLPLSSATNRMSPPIIGDRTISSPEPSIVDMAELEHLLHEEQLLRDRRQTLEQLQRIQADELALGERIRTLRQSRS</sequence>
<dbReference type="OrthoDB" id="4848799at2759"/>
<comment type="caution">
    <text evidence="8">The sequence shown here is derived from an EMBL/GenBank/DDBJ whole genome shotgun (WGS) entry which is preliminary data.</text>
</comment>
<evidence type="ECO:0000256" key="5">
    <source>
        <dbReference type="SAM" id="MobiDB-lite"/>
    </source>
</evidence>
<keyword evidence="9" id="KW-1185">Reference proteome</keyword>
<evidence type="ECO:0000313" key="8">
    <source>
        <dbReference type="EMBL" id="EXF84121.1"/>
    </source>
</evidence>
<dbReference type="PANTHER" id="PTHR15549">
    <property type="entry name" value="PAIRED IMMUNOGLOBULIN-LIKE TYPE 2 RECEPTOR"/>
    <property type="match status" value="1"/>
</dbReference>
<protein>
    <recommendedName>
        <fullName evidence="10">Extracellular membrane protein CFEM domain-containing protein</fullName>
    </recommendedName>
</protein>
<dbReference type="GO" id="GO:0016020">
    <property type="term" value="C:membrane"/>
    <property type="evidence" value="ECO:0007669"/>
    <property type="project" value="UniProtKB-SubCell"/>
</dbReference>
<dbReference type="EMBL" id="JARH01000201">
    <property type="protein sequence ID" value="EXF84121.1"/>
    <property type="molecule type" value="Genomic_DNA"/>
</dbReference>
<dbReference type="HOGENOM" id="CLU_715732_0_0_1"/>
<dbReference type="eggNOG" id="ENOG502RM1J">
    <property type="taxonomic scope" value="Eukaryota"/>
</dbReference>
<dbReference type="GO" id="GO:0071944">
    <property type="term" value="C:cell periphery"/>
    <property type="evidence" value="ECO:0007669"/>
    <property type="project" value="UniProtKB-ARBA"/>
</dbReference>
<keyword evidence="2 6" id="KW-0812">Transmembrane</keyword>
<evidence type="ECO:0000313" key="9">
    <source>
        <dbReference type="Proteomes" id="UP000020467"/>
    </source>
</evidence>
<evidence type="ECO:0000256" key="1">
    <source>
        <dbReference type="ARBA" id="ARBA00004167"/>
    </source>
</evidence>
<evidence type="ECO:0000256" key="6">
    <source>
        <dbReference type="SAM" id="Phobius"/>
    </source>
</evidence>
<proteinExistence type="predicted"/>
<dbReference type="Proteomes" id="UP000020467">
    <property type="component" value="Unassembled WGS sequence"/>
</dbReference>
<reference evidence="8 9" key="1">
    <citation type="submission" date="2014-02" db="EMBL/GenBank/DDBJ databases">
        <title>The genome sequence of Colletotrichum fioriniae PJ7.</title>
        <authorList>
            <person name="Baroncelli R."/>
            <person name="Thon M.R."/>
        </authorList>
    </citation>
    <scope>NUCLEOTIDE SEQUENCE [LARGE SCALE GENOMIC DNA]</scope>
    <source>
        <strain evidence="8 9">PJ7</strain>
    </source>
</reference>
<dbReference type="AlphaFoldDB" id="A0A010RU66"/>
<keyword evidence="4 6" id="KW-0472">Membrane</keyword>
<evidence type="ECO:0000256" key="2">
    <source>
        <dbReference type="ARBA" id="ARBA00022692"/>
    </source>
</evidence>